<reference evidence="1 2" key="1">
    <citation type="submission" date="2018-10" db="EMBL/GenBank/DDBJ databases">
        <title>Kocuria tytouropygialis sp. nov., isolated from the uropygial gland of an American barn owl (Tyto furcata).</title>
        <authorList>
            <person name="Braun M.S."/>
            <person name="Wang E."/>
            <person name="Zimmermann S."/>
            <person name="Wagner H."/>
            <person name="Wink M."/>
        </authorList>
    </citation>
    <scope>NUCLEOTIDE SEQUENCE [LARGE SCALE GENOMIC DNA]</scope>
    <source>
        <strain evidence="1 2">442</strain>
    </source>
</reference>
<gene>
    <name evidence="1" type="ORF">C1C97_000620</name>
</gene>
<sequence length="119" mass="13320">MTDYQPQRGERAVLYGSAVNSIEVLVADYRCKFAPVGRFNTRMLGLGWNPVLAHGQGDVRPLDADTREWSWDTLMEAKRRHEAGEPLAPLATHRLVKNTGNTGMHLEPIEEEASCSPLF</sequence>
<comment type="caution">
    <text evidence="1">The sequence shown here is derived from an EMBL/GenBank/DDBJ whole genome shotgun (WGS) entry which is preliminary data.</text>
</comment>
<keyword evidence="2" id="KW-1185">Reference proteome</keyword>
<proteinExistence type="predicted"/>
<name>A0A495AC68_9MICC</name>
<dbReference type="EMBL" id="PNJG02000001">
    <property type="protein sequence ID" value="RKQ36225.1"/>
    <property type="molecule type" value="Genomic_DNA"/>
</dbReference>
<organism evidence="1 2">
    <name type="scientific">Kocuria tytonis</name>
    <dbReference type="NCBI Taxonomy" id="2054280"/>
    <lineage>
        <taxon>Bacteria</taxon>
        <taxon>Bacillati</taxon>
        <taxon>Actinomycetota</taxon>
        <taxon>Actinomycetes</taxon>
        <taxon>Micrococcales</taxon>
        <taxon>Micrococcaceae</taxon>
        <taxon>Kocuria</taxon>
    </lineage>
</organism>
<dbReference type="AlphaFoldDB" id="A0A495AC68"/>
<dbReference type="Proteomes" id="UP000249516">
    <property type="component" value="Unassembled WGS sequence"/>
</dbReference>
<dbReference type="RefSeq" id="WP_121029597.1">
    <property type="nucleotide sequence ID" value="NZ_PNJG02000001.1"/>
</dbReference>
<evidence type="ECO:0000313" key="1">
    <source>
        <dbReference type="EMBL" id="RKQ36225.1"/>
    </source>
</evidence>
<protein>
    <submittedName>
        <fullName evidence="1">Uncharacterized protein</fullName>
    </submittedName>
</protein>
<evidence type="ECO:0000313" key="2">
    <source>
        <dbReference type="Proteomes" id="UP000249516"/>
    </source>
</evidence>
<accession>A0A495AC68</accession>